<feature type="transmembrane region" description="Helical" evidence="1">
    <location>
        <begin position="40"/>
        <end position="59"/>
    </location>
</feature>
<accession>A0ABR4HP91</accession>
<keyword evidence="3" id="KW-1185">Reference proteome</keyword>
<keyword evidence="1" id="KW-0812">Transmembrane</keyword>
<keyword evidence="1" id="KW-0472">Membrane</keyword>
<gene>
    <name evidence="2" type="ORF">BJX63DRAFT_108762</name>
</gene>
<dbReference type="EMBL" id="JBFXLT010000018">
    <property type="protein sequence ID" value="KAL2817306.1"/>
    <property type="molecule type" value="Genomic_DNA"/>
</dbReference>
<comment type="caution">
    <text evidence="2">The sequence shown here is derived from an EMBL/GenBank/DDBJ whole genome shotgun (WGS) entry which is preliminary data.</text>
</comment>
<evidence type="ECO:0000313" key="3">
    <source>
        <dbReference type="Proteomes" id="UP001610334"/>
    </source>
</evidence>
<keyword evidence="1" id="KW-1133">Transmembrane helix</keyword>
<evidence type="ECO:0000313" key="2">
    <source>
        <dbReference type="EMBL" id="KAL2817306.1"/>
    </source>
</evidence>
<organism evidence="2 3">
    <name type="scientific">Aspergillus granulosus</name>
    <dbReference type="NCBI Taxonomy" id="176169"/>
    <lineage>
        <taxon>Eukaryota</taxon>
        <taxon>Fungi</taxon>
        <taxon>Dikarya</taxon>
        <taxon>Ascomycota</taxon>
        <taxon>Pezizomycotina</taxon>
        <taxon>Eurotiomycetes</taxon>
        <taxon>Eurotiomycetidae</taxon>
        <taxon>Eurotiales</taxon>
        <taxon>Aspergillaceae</taxon>
        <taxon>Aspergillus</taxon>
        <taxon>Aspergillus subgen. Nidulantes</taxon>
    </lineage>
</organism>
<dbReference type="Proteomes" id="UP001610334">
    <property type="component" value="Unassembled WGS sequence"/>
</dbReference>
<protein>
    <submittedName>
        <fullName evidence="2">Uncharacterized protein</fullName>
    </submittedName>
</protein>
<reference evidence="2 3" key="1">
    <citation type="submission" date="2024-07" db="EMBL/GenBank/DDBJ databases">
        <title>Section-level genome sequencing and comparative genomics of Aspergillus sections Usti and Cavernicolus.</title>
        <authorList>
            <consortium name="Lawrence Berkeley National Laboratory"/>
            <person name="Nybo J.L."/>
            <person name="Vesth T.C."/>
            <person name="Theobald S."/>
            <person name="Frisvad J.C."/>
            <person name="Larsen T.O."/>
            <person name="Kjaerboelling I."/>
            <person name="Rothschild-Mancinelli K."/>
            <person name="Lyhne E.K."/>
            <person name="Kogle M.E."/>
            <person name="Barry K."/>
            <person name="Clum A."/>
            <person name="Na H."/>
            <person name="Ledsgaard L."/>
            <person name="Lin J."/>
            <person name="Lipzen A."/>
            <person name="Kuo A."/>
            <person name="Riley R."/>
            <person name="Mondo S."/>
            <person name="Labutti K."/>
            <person name="Haridas S."/>
            <person name="Pangalinan J."/>
            <person name="Salamov A.A."/>
            <person name="Simmons B.A."/>
            <person name="Magnuson J.K."/>
            <person name="Chen J."/>
            <person name="Drula E."/>
            <person name="Henrissat B."/>
            <person name="Wiebenga A."/>
            <person name="Lubbers R.J."/>
            <person name="Gomes A.C."/>
            <person name="Makela M.R."/>
            <person name="Stajich J."/>
            <person name="Grigoriev I.V."/>
            <person name="Mortensen U.H."/>
            <person name="De Vries R.P."/>
            <person name="Baker S.E."/>
            <person name="Andersen M.R."/>
        </authorList>
    </citation>
    <scope>NUCLEOTIDE SEQUENCE [LARGE SCALE GENOMIC DNA]</scope>
    <source>
        <strain evidence="2 3">CBS 588.65</strain>
    </source>
</reference>
<sequence length="111" mass="12820">MFPSVSSSDPALFYYLETRMELYYFKYAPASYALTSHGGAIWKIGMLAVVLLSTTTRRLQPRRFKHYRLDPNTTTVTRKQRHYFPNRLSGHAALKVHEHNNSLVSTRLASL</sequence>
<proteinExistence type="predicted"/>
<name>A0ABR4HP91_9EURO</name>
<evidence type="ECO:0000256" key="1">
    <source>
        <dbReference type="SAM" id="Phobius"/>
    </source>
</evidence>